<feature type="transmembrane region" description="Helical" evidence="1">
    <location>
        <begin position="343"/>
        <end position="365"/>
    </location>
</feature>
<evidence type="ECO:0000313" key="3">
    <source>
        <dbReference type="EMBL" id="OIW30196.1"/>
    </source>
</evidence>
<feature type="transmembrane region" description="Helical" evidence="1">
    <location>
        <begin position="175"/>
        <end position="198"/>
    </location>
</feature>
<keyword evidence="1" id="KW-0472">Membrane</keyword>
<keyword evidence="1" id="KW-1133">Transmembrane helix</keyword>
<feature type="transmembrane region" description="Helical" evidence="1">
    <location>
        <begin position="553"/>
        <end position="571"/>
    </location>
</feature>
<dbReference type="AlphaFoldDB" id="A0A1J7JLL2"/>
<dbReference type="EMBL" id="KV875097">
    <property type="protein sequence ID" value="OIW30196.1"/>
    <property type="molecule type" value="Genomic_DNA"/>
</dbReference>
<keyword evidence="1" id="KW-0812">Transmembrane</keyword>
<evidence type="ECO:0000256" key="1">
    <source>
        <dbReference type="SAM" id="Phobius"/>
    </source>
</evidence>
<feature type="signal peptide" evidence="2">
    <location>
        <begin position="1"/>
        <end position="25"/>
    </location>
</feature>
<accession>A0A1J7JLL2</accession>
<evidence type="ECO:0000313" key="4">
    <source>
        <dbReference type="Proteomes" id="UP000182658"/>
    </source>
</evidence>
<name>A0A1J7JLL2_9PEZI</name>
<feature type="transmembrane region" description="Helical" evidence="1">
    <location>
        <begin position="659"/>
        <end position="681"/>
    </location>
</feature>
<proteinExistence type="predicted"/>
<evidence type="ECO:0000256" key="2">
    <source>
        <dbReference type="SAM" id="SignalP"/>
    </source>
</evidence>
<dbReference type="OrthoDB" id="5392263at2759"/>
<keyword evidence="4" id="KW-1185">Reference proteome</keyword>
<feature type="transmembrane region" description="Helical" evidence="1">
    <location>
        <begin position="377"/>
        <end position="401"/>
    </location>
</feature>
<feature type="chain" id="PRO_5009645014" description="DUF3533 domain-containing protein" evidence="2">
    <location>
        <begin position="26"/>
        <end position="700"/>
    </location>
</feature>
<sequence length="700" mass="78506">MRPNTIYLVLLYQLLLGSYFSHAQGNETEYGSTKLASIYAPFLSNLPQDPANFSPALGGQNFDMCCQLAINESLVIVNNTLQLRPGQTYYRGDIETLERFPTFPCYLTFNGTMAGPPEDFWTPYSWCARRCPGWAATRPKDFSNWLKPMSAFILPSLIFCLSIPRRRRLEVPGILFSKLGGAFGVLMYCLRIPLACIIVTLDTIIWLCVVFAISGPILISGIYEGLLDARAISFLEKRVNSNSLTVRQRAHLLSVVLLGNLDFEPAWSHSKIFVKELPEGGPSVRASIAEAPVDRFDTEASRKIGPAEGLASTPSLGAPYAAPVLLQIASVKTKLQSMLDSQYSFGSTVGAPVLFYVGSFIWTVYDISFSYGSFQSAHQLAFGMLWMTIPHVAIVSSFLLAGSNPNVWQGVAPEYDENLSEPFEDSARGEAATEMHLFRTGLGKTLQHMLKRRLLALNRLKSPYSPMYQYSIYKPAWTWNRGPNKAIWIARFADEYRLSTEAVAVTKEVLGSRLGGHMWFAGGSAFVLILIPVFFGALVSYTTPQVGFSCRSLTMLVYAAVQLLLILLYAVDWQKRRAIISQSLLAYLQFVHLHSTERVGVYWGYLLPLTATVFILTGLYANCLCYIQAKYWWNRMTDPGAELFWSSATQDQLYYSQKWWLPAGITGTAFLVLVAYLGWWYQKTLRARFHGLIMKIDHVT</sequence>
<feature type="transmembrane region" description="Helical" evidence="1">
    <location>
        <begin position="602"/>
        <end position="629"/>
    </location>
</feature>
<organism evidence="3 4">
    <name type="scientific">Coniochaeta ligniaria NRRL 30616</name>
    <dbReference type="NCBI Taxonomy" id="1408157"/>
    <lineage>
        <taxon>Eukaryota</taxon>
        <taxon>Fungi</taxon>
        <taxon>Dikarya</taxon>
        <taxon>Ascomycota</taxon>
        <taxon>Pezizomycotina</taxon>
        <taxon>Sordariomycetes</taxon>
        <taxon>Sordariomycetidae</taxon>
        <taxon>Coniochaetales</taxon>
        <taxon>Coniochaetaceae</taxon>
        <taxon>Coniochaeta</taxon>
    </lineage>
</organism>
<feature type="transmembrane region" description="Helical" evidence="1">
    <location>
        <begin position="519"/>
        <end position="541"/>
    </location>
</feature>
<gene>
    <name evidence="3" type="ORF">CONLIGDRAFT_702755</name>
</gene>
<evidence type="ECO:0008006" key="5">
    <source>
        <dbReference type="Google" id="ProtNLM"/>
    </source>
</evidence>
<keyword evidence="2" id="KW-0732">Signal</keyword>
<dbReference type="Proteomes" id="UP000182658">
    <property type="component" value="Unassembled WGS sequence"/>
</dbReference>
<feature type="transmembrane region" description="Helical" evidence="1">
    <location>
        <begin position="204"/>
        <end position="223"/>
    </location>
</feature>
<dbReference type="InParanoid" id="A0A1J7JLL2"/>
<reference evidence="3 4" key="1">
    <citation type="submission" date="2016-10" db="EMBL/GenBank/DDBJ databases">
        <title>Draft genome sequence of Coniochaeta ligniaria NRRL30616, a lignocellulolytic fungus for bioabatement of inhibitors in plant biomass hydrolysates.</title>
        <authorList>
            <consortium name="DOE Joint Genome Institute"/>
            <person name="Jimenez D.J."/>
            <person name="Hector R.E."/>
            <person name="Riley R."/>
            <person name="Sun H."/>
            <person name="Grigoriev I.V."/>
            <person name="Van Elsas J.D."/>
            <person name="Nichols N.N."/>
        </authorList>
    </citation>
    <scope>NUCLEOTIDE SEQUENCE [LARGE SCALE GENOMIC DNA]</scope>
    <source>
        <strain evidence="3 4">NRRL 30616</strain>
    </source>
</reference>
<protein>
    <recommendedName>
        <fullName evidence="5">DUF3533 domain-containing protein</fullName>
    </recommendedName>
</protein>